<accession>A0ABQ5K078</accession>
<evidence type="ECO:0008006" key="4">
    <source>
        <dbReference type="Google" id="ProtNLM"/>
    </source>
</evidence>
<evidence type="ECO:0000256" key="1">
    <source>
        <dbReference type="SAM" id="MobiDB-lite"/>
    </source>
</evidence>
<dbReference type="Gene3D" id="1.10.510.10">
    <property type="entry name" value="Transferase(Phosphotransferase) domain 1"/>
    <property type="match status" value="1"/>
</dbReference>
<dbReference type="InterPro" id="IPR011009">
    <property type="entry name" value="Kinase-like_dom_sf"/>
</dbReference>
<organism evidence="2 3">
    <name type="scientific">Aduncisulcus paluster</name>
    <dbReference type="NCBI Taxonomy" id="2918883"/>
    <lineage>
        <taxon>Eukaryota</taxon>
        <taxon>Metamonada</taxon>
        <taxon>Carpediemonas-like organisms</taxon>
        <taxon>Aduncisulcus</taxon>
    </lineage>
</organism>
<comment type="caution">
    <text evidence="2">The sequence shown here is derived from an EMBL/GenBank/DDBJ whole genome shotgun (WGS) entry which is preliminary data.</text>
</comment>
<dbReference type="Proteomes" id="UP001057375">
    <property type="component" value="Unassembled WGS sequence"/>
</dbReference>
<protein>
    <recommendedName>
        <fullName evidence="4">Protein kinase domain-containing protein</fullName>
    </recommendedName>
</protein>
<feature type="region of interest" description="Disordered" evidence="1">
    <location>
        <begin position="229"/>
        <end position="257"/>
    </location>
</feature>
<dbReference type="EMBL" id="BQXS01012510">
    <property type="protein sequence ID" value="GKT24205.1"/>
    <property type="molecule type" value="Genomic_DNA"/>
</dbReference>
<feature type="compositionally biased region" description="Basic and acidic residues" evidence="1">
    <location>
        <begin position="229"/>
        <end position="242"/>
    </location>
</feature>
<reference evidence="2" key="1">
    <citation type="submission" date="2022-03" db="EMBL/GenBank/DDBJ databases">
        <title>Draft genome sequence of Aduncisulcus paluster, a free-living microaerophilic Fornicata.</title>
        <authorList>
            <person name="Yuyama I."/>
            <person name="Kume K."/>
            <person name="Tamura T."/>
            <person name="Inagaki Y."/>
            <person name="Hashimoto T."/>
        </authorList>
    </citation>
    <scope>NUCLEOTIDE SEQUENCE</scope>
    <source>
        <strain evidence="2">NY0171</strain>
    </source>
</reference>
<name>A0ABQ5K078_9EUKA</name>
<sequence>MTRSGYLCLPPLRFSAPELISTGACGSSTDVFSLGVLILCIFGEPPFSEMEEEQTHALPVVDMISNKLSGPVLGYGRDNVRQLKKWMGEFAEESVSTMLFWPRDMSRDSLLSTLNRAVSSQGQRGTVERFRIGLGLETILQKSVRLLACNASYISPLDIRQCLMHISHNTMSMSPKEACHIAHMLLHFVNDEVIPVECLSVVFQIISRFISRKKRKGKLHVGSGLEFSRDNSSDHPTVHGDVGKAPSVRHSRKKEDKESLVQRAIMLTSSSDSPGHKRLSSLLSINPEFVDMELLDDALGFLNTLIVSMLFAHSISLPMLKLLEHFWIVVDAANFLHVTPGVHHKVAKKTASMINRNALVQSVLMALKEALISDQQETILEALKVVIQLSDTECVPMAHKMKIIYGCITIGKSHCAHIVSDERCMNIHINVVCGLLAMLNVLSIDDPVINEAICEICATFFLSAKFFDIQVFTHLCGCLSTVLDLAEPALAMKTMGSLLICCSNHSDIVQHEDNVELIRFLIDLLKKSCLTSPIEVDIIHTALCRACPGVERDAKVFLEEQERQWEDRLVINYEIEPILGEERDISLKLEIQKEKNRTTGTANIINDDIFDEIAG</sequence>
<evidence type="ECO:0000313" key="2">
    <source>
        <dbReference type="EMBL" id="GKT24205.1"/>
    </source>
</evidence>
<proteinExistence type="predicted"/>
<gene>
    <name evidence="2" type="ORF">ADUPG1_012661</name>
</gene>
<dbReference type="SUPFAM" id="SSF56112">
    <property type="entry name" value="Protein kinase-like (PK-like)"/>
    <property type="match status" value="1"/>
</dbReference>
<evidence type="ECO:0000313" key="3">
    <source>
        <dbReference type="Proteomes" id="UP001057375"/>
    </source>
</evidence>
<keyword evidence="3" id="KW-1185">Reference proteome</keyword>